<keyword evidence="8" id="KW-0255">Endonuclease</keyword>
<evidence type="ECO:0000256" key="6">
    <source>
        <dbReference type="ARBA" id="ARBA00022694"/>
    </source>
</evidence>
<keyword evidence="7" id="KW-0540">Nuclease</keyword>
<gene>
    <name evidence="11" type="ORF">ODALV1_LOCUS24219</name>
</gene>
<dbReference type="SMART" id="SM00538">
    <property type="entry name" value="POP4"/>
    <property type="match status" value="1"/>
</dbReference>
<name>A0ABP1RN96_9HEXA</name>
<protein>
    <recommendedName>
        <fullName evidence="4">Ribonuclease P protein subunit p29</fullName>
    </recommendedName>
</protein>
<evidence type="ECO:0000256" key="3">
    <source>
        <dbReference type="ARBA" id="ARBA00006181"/>
    </source>
</evidence>
<dbReference type="HAMAP" id="MF_00754">
    <property type="entry name" value="RNase_P_1"/>
    <property type="match status" value="1"/>
</dbReference>
<organism evidence="11 12">
    <name type="scientific">Orchesella dallaii</name>
    <dbReference type="NCBI Taxonomy" id="48710"/>
    <lineage>
        <taxon>Eukaryota</taxon>
        <taxon>Metazoa</taxon>
        <taxon>Ecdysozoa</taxon>
        <taxon>Arthropoda</taxon>
        <taxon>Hexapoda</taxon>
        <taxon>Collembola</taxon>
        <taxon>Entomobryomorpha</taxon>
        <taxon>Entomobryoidea</taxon>
        <taxon>Orchesellidae</taxon>
        <taxon>Orchesellinae</taxon>
        <taxon>Orchesella</taxon>
    </lineage>
</organism>
<dbReference type="PANTHER" id="PTHR13348:SF0">
    <property type="entry name" value="RIBONUCLEASE P PROTEIN SUBUNIT P29"/>
    <property type="match status" value="1"/>
</dbReference>
<keyword evidence="9" id="KW-0378">Hydrolase</keyword>
<evidence type="ECO:0000256" key="8">
    <source>
        <dbReference type="ARBA" id="ARBA00022759"/>
    </source>
</evidence>
<proteinExistence type="inferred from homology"/>
<dbReference type="PANTHER" id="PTHR13348">
    <property type="entry name" value="RIBONUCLEASE P SUBUNIT P29"/>
    <property type="match status" value="1"/>
</dbReference>
<evidence type="ECO:0000256" key="5">
    <source>
        <dbReference type="ARBA" id="ARBA00022490"/>
    </source>
</evidence>
<evidence type="ECO:0000256" key="7">
    <source>
        <dbReference type="ARBA" id="ARBA00022722"/>
    </source>
</evidence>
<evidence type="ECO:0000256" key="9">
    <source>
        <dbReference type="ARBA" id="ARBA00022801"/>
    </source>
</evidence>
<comment type="subunit">
    <text evidence="10">Component of nuclear RNase P and RNase MRP ribonucleoproteins. RNase P consists of a catalytic RNA moiety and 10 different protein chains; POP1, POP4, POP5, POP7, RPP14, RPP21, RPP25, RPP30, RPP38 and RPP40. Within the RNase P complex, POP1, POP7 and RPP25 form the 'finger' subcomplex, POP5, RPP14, RPP40 and homodimeric RPP30 form the 'palm' subcomplex, and RPP21, POP4 and RPP38 form the 'wrist' subcomplex. All subunits of the RNase P complex interact with the catalytic RNA. Several subunits of RNase P are also part of the RNase MRP complex. RNase MRP consists of a catalytic RNA moiety and about 8 protein subunits; POP1, POP7, RPP25, RPP30, RPP38, RPP40 and possibly also POP4 and POP5.</text>
</comment>
<dbReference type="InterPro" id="IPR023534">
    <property type="entry name" value="Rof/RNase_P-like"/>
</dbReference>
<dbReference type="Pfam" id="PF01868">
    <property type="entry name" value="RNase_P-MRP_p29"/>
    <property type="match status" value="1"/>
</dbReference>
<dbReference type="EMBL" id="CAXLJM020000088">
    <property type="protein sequence ID" value="CAL8131522.1"/>
    <property type="molecule type" value="Genomic_DNA"/>
</dbReference>
<dbReference type="SUPFAM" id="SSF101744">
    <property type="entry name" value="Rof/RNase P subunit-like"/>
    <property type="match status" value="1"/>
</dbReference>
<reference evidence="11 12" key="1">
    <citation type="submission" date="2024-08" db="EMBL/GenBank/DDBJ databases">
        <authorList>
            <person name="Cucini C."/>
            <person name="Frati F."/>
        </authorList>
    </citation>
    <scope>NUCLEOTIDE SEQUENCE [LARGE SCALE GENOMIC DNA]</scope>
</reference>
<keyword evidence="12" id="KW-1185">Reference proteome</keyword>
<evidence type="ECO:0000256" key="4">
    <source>
        <dbReference type="ARBA" id="ARBA00016225"/>
    </source>
</evidence>
<evidence type="ECO:0000256" key="10">
    <source>
        <dbReference type="ARBA" id="ARBA00046486"/>
    </source>
</evidence>
<dbReference type="InterPro" id="IPR016848">
    <property type="entry name" value="RNase_P/MRP_Rpp29-subunit"/>
</dbReference>
<evidence type="ECO:0000256" key="2">
    <source>
        <dbReference type="ARBA" id="ARBA00004123"/>
    </source>
</evidence>
<comment type="caution">
    <text evidence="11">The sequence shown here is derived from an EMBL/GenBank/DDBJ whole genome shotgun (WGS) entry which is preliminary data.</text>
</comment>
<comment type="function">
    <text evidence="1">Component of ribonuclease P, a ribonucleoprotein complex that generates mature tRNA molecules by cleaving their 5'-ends.</text>
</comment>
<evidence type="ECO:0000313" key="12">
    <source>
        <dbReference type="Proteomes" id="UP001642540"/>
    </source>
</evidence>
<comment type="similarity">
    <text evidence="3">Belongs to the eukaryotic/archaeal RNase P protein component 1 family.</text>
</comment>
<accession>A0ABP1RN96</accession>
<evidence type="ECO:0000256" key="1">
    <source>
        <dbReference type="ARBA" id="ARBA00002435"/>
    </source>
</evidence>
<sequence length="236" mass="27213">MDSNTSRDLYRKILPGGKLDDKPIGQSDHDVTVQYIKKCFPKASKLQRNIEQTLKRTFVLEDKEKQRKHLTKKPQVLKTGSSRKQRLKKEKLVPKTLKFENFVKLNGMWKAYVADLLNDEVRKDEIQLKLNRIDLHGAYITVADANCKDYVGLEGIIVKETRNVFVIVTRSNTTRTVPKAENAFDISFEKPSGTLTICGNSFLTRPAERASKKIKSFMEFVGARVYKSKLRYTWPK</sequence>
<dbReference type="InterPro" id="IPR036980">
    <property type="entry name" value="RNase_P/MRP_Rpp29_sf"/>
</dbReference>
<dbReference type="InterPro" id="IPR002730">
    <property type="entry name" value="Rpp29/RNP1"/>
</dbReference>
<dbReference type="Gene3D" id="2.30.30.210">
    <property type="entry name" value="Ribonuclease P/MRP, subunit p29"/>
    <property type="match status" value="1"/>
</dbReference>
<dbReference type="Proteomes" id="UP001642540">
    <property type="component" value="Unassembled WGS sequence"/>
</dbReference>
<evidence type="ECO:0000313" key="11">
    <source>
        <dbReference type="EMBL" id="CAL8131522.1"/>
    </source>
</evidence>
<comment type="subcellular location">
    <subcellularLocation>
        <location evidence="2">Nucleus</location>
    </subcellularLocation>
</comment>
<keyword evidence="6" id="KW-0819">tRNA processing</keyword>
<keyword evidence="5" id="KW-0963">Cytoplasm</keyword>
<dbReference type="InterPro" id="IPR023538">
    <property type="entry name" value="RNP1"/>
</dbReference>